<evidence type="ECO:0000313" key="2">
    <source>
        <dbReference type="EMBL" id="CRL28943.1"/>
    </source>
</evidence>
<dbReference type="AlphaFoldDB" id="A0A0G4PS34"/>
<gene>
    <name evidence="2" type="ORF">PCAMFM013_S031g000111</name>
</gene>
<evidence type="ECO:0000313" key="3">
    <source>
        <dbReference type="Proteomes" id="UP000053732"/>
    </source>
</evidence>
<feature type="compositionally biased region" description="Polar residues" evidence="1">
    <location>
        <begin position="44"/>
        <end position="53"/>
    </location>
</feature>
<keyword evidence="3" id="KW-1185">Reference proteome</keyword>
<sequence length="53" mass="6181">MYEAGTLRRFLSRPRTDRRVEGNVSISTCPSEYNNEHDEREHQNTQVLGNTTN</sequence>
<proteinExistence type="predicted"/>
<protein>
    <submittedName>
        <fullName evidence="2">Str. FM013</fullName>
    </submittedName>
</protein>
<feature type="compositionally biased region" description="Polar residues" evidence="1">
    <location>
        <begin position="24"/>
        <end position="33"/>
    </location>
</feature>
<dbReference type="Proteomes" id="UP000053732">
    <property type="component" value="Unassembled WGS sequence"/>
</dbReference>
<feature type="region of interest" description="Disordered" evidence="1">
    <location>
        <begin position="15"/>
        <end position="53"/>
    </location>
</feature>
<reference evidence="2 3" key="1">
    <citation type="journal article" date="2014" name="Nat. Commun.">
        <title>Multiple recent horizontal transfers of a large genomic region in cheese making fungi.</title>
        <authorList>
            <person name="Cheeseman K."/>
            <person name="Ropars J."/>
            <person name="Renault P."/>
            <person name="Dupont J."/>
            <person name="Gouzy J."/>
            <person name="Branca A."/>
            <person name="Abraham A.L."/>
            <person name="Ceppi M."/>
            <person name="Conseiller E."/>
            <person name="Debuchy R."/>
            <person name="Malagnac F."/>
            <person name="Goarin A."/>
            <person name="Silar P."/>
            <person name="Lacoste S."/>
            <person name="Sallet E."/>
            <person name="Bensimon A."/>
            <person name="Giraud T."/>
            <person name="Brygoo Y."/>
        </authorList>
    </citation>
    <scope>NUCLEOTIDE SEQUENCE [LARGE SCALE GENOMIC DNA]</scope>
    <source>
        <strain evidence="3">FM 013</strain>
    </source>
</reference>
<name>A0A0G4PS34_PENC3</name>
<dbReference type="EMBL" id="HG793164">
    <property type="protein sequence ID" value="CRL28943.1"/>
    <property type="molecule type" value="Genomic_DNA"/>
</dbReference>
<evidence type="ECO:0000256" key="1">
    <source>
        <dbReference type="SAM" id="MobiDB-lite"/>
    </source>
</evidence>
<organism evidence="2 3">
    <name type="scientific">Penicillium camemberti (strain FM 013)</name>
    <dbReference type="NCBI Taxonomy" id="1429867"/>
    <lineage>
        <taxon>Eukaryota</taxon>
        <taxon>Fungi</taxon>
        <taxon>Dikarya</taxon>
        <taxon>Ascomycota</taxon>
        <taxon>Pezizomycotina</taxon>
        <taxon>Eurotiomycetes</taxon>
        <taxon>Eurotiomycetidae</taxon>
        <taxon>Eurotiales</taxon>
        <taxon>Aspergillaceae</taxon>
        <taxon>Penicillium</taxon>
    </lineage>
</organism>
<feature type="compositionally biased region" description="Basic and acidic residues" evidence="1">
    <location>
        <begin position="34"/>
        <end position="43"/>
    </location>
</feature>
<accession>A0A0G4PS34</accession>